<dbReference type="EMBL" id="JACHVC010000005">
    <property type="protein sequence ID" value="MBC2605010.1"/>
    <property type="molecule type" value="Genomic_DNA"/>
</dbReference>
<dbReference type="InterPro" id="IPR008979">
    <property type="entry name" value="Galactose-bd-like_sf"/>
</dbReference>
<name>A0A7X1B5Y7_9BACT</name>
<keyword evidence="3" id="KW-1185">Reference proteome</keyword>
<evidence type="ECO:0000313" key="3">
    <source>
        <dbReference type="Proteomes" id="UP000526501"/>
    </source>
</evidence>
<evidence type="ECO:0000256" key="1">
    <source>
        <dbReference type="SAM" id="SignalP"/>
    </source>
</evidence>
<sequence length="835" mass="94372">MPHLKSVLFSLSLILPALPSQAQVPDLKEATSENKPWTRWWWHGSAVNKEEITRELESFAQIGIGGVEITPIYGVEGKEELETEFLSDKWLELMRHAGLEAKRLGMQMDVVPGTGWRLGHELVPDNERAVELELHRHTNAEGETKAYEITAELSGERVKRPAPGGSGYTIDMLDQDAVANYIDRFNRTFFNAVSPDLVRAVFHDSWEYETNWSHDFQNELIYRNRFNSPEMYSIFDPENESVSEELKERFRYDYRVTMEELLLENFSDTWNQKTHAFGLITRNQAHGSPANLLDVYAKTDIPETEIFGDEEHFVIHKFSSSAAHVTKKRLVSSESFTWLSEHWTSDLAKIKRATDYLFLCGVNHLFYHGTAYSPQDATWPGWVFYASTQVNDRNPIWNHLPALNDYIARCQMILQAGQPYSDIYLYYPAADPYSEVGGTKLRQNIDGKNWLLGTDLDATAEELWDAGVHFDFISDRQLADLAASVETSPTIVLPIFERIPLKTVESLIKLAQDGVSVISLQDPKNWKVPGFANWESRQAELDKLVEQALESNYIQIGTVASIEEMSPDTWQDSDGFRTIRRTLRDGTPSYFIVNRSDETKTVELTSLSEAGTCTRFDPWTGQAGYVKSSGGSLELTLNPFESTFIFAGKPSSEKTPFLSDSDLKIAKASIKLAGKWSLSFLKGGPELPATKTLDELAPISELGYPSLEAFAGLLAYENTFELSAKELSSDLLLDLGSLSSSAQVFVNDELVSTLIRSPYTSRIPAEFLQKGTNTLRIEIATLADNRIRDLDRREVPWRIFKDINFVNIDYRAFDASDWEVSPYGLFGPVSVTPVH</sequence>
<gene>
    <name evidence="2" type="ORF">H5P27_03040</name>
</gene>
<dbReference type="PANTHER" id="PTHR36848">
    <property type="entry name" value="DNA-BINDING PROTEIN (PUTATIVE SECRETED PROTEIN)-RELATED"/>
    <property type="match status" value="1"/>
</dbReference>
<dbReference type="Proteomes" id="UP000526501">
    <property type="component" value="Unassembled WGS sequence"/>
</dbReference>
<feature type="chain" id="PRO_5030676043" description="Alpha-L-rhamnosidase" evidence="1">
    <location>
        <begin position="23"/>
        <end position="835"/>
    </location>
</feature>
<dbReference type="RefSeq" id="WP_185658895.1">
    <property type="nucleotide sequence ID" value="NZ_CAWPOO010000005.1"/>
</dbReference>
<dbReference type="AlphaFoldDB" id="A0A7X1B5Y7"/>
<dbReference type="SUPFAM" id="SSF49785">
    <property type="entry name" value="Galactose-binding domain-like"/>
    <property type="match status" value="1"/>
</dbReference>
<reference evidence="2 3" key="1">
    <citation type="submission" date="2020-07" db="EMBL/GenBank/DDBJ databases">
        <authorList>
            <person name="Feng X."/>
        </authorList>
    </citation>
    <scope>NUCLEOTIDE SEQUENCE [LARGE SCALE GENOMIC DNA]</scope>
    <source>
        <strain evidence="2 3">JCM23202</strain>
    </source>
</reference>
<dbReference type="PANTHER" id="PTHR36848:SF2">
    <property type="entry name" value="SECRETED PROTEIN"/>
    <property type="match status" value="1"/>
</dbReference>
<evidence type="ECO:0008006" key="4">
    <source>
        <dbReference type="Google" id="ProtNLM"/>
    </source>
</evidence>
<feature type="signal peptide" evidence="1">
    <location>
        <begin position="1"/>
        <end position="22"/>
    </location>
</feature>
<organism evidence="2 3">
    <name type="scientific">Pelagicoccus albus</name>
    <dbReference type="NCBI Taxonomy" id="415222"/>
    <lineage>
        <taxon>Bacteria</taxon>
        <taxon>Pseudomonadati</taxon>
        <taxon>Verrucomicrobiota</taxon>
        <taxon>Opitutia</taxon>
        <taxon>Puniceicoccales</taxon>
        <taxon>Pelagicoccaceae</taxon>
        <taxon>Pelagicoccus</taxon>
    </lineage>
</organism>
<comment type="caution">
    <text evidence="2">The sequence shown here is derived from an EMBL/GenBank/DDBJ whole genome shotgun (WGS) entry which is preliminary data.</text>
</comment>
<dbReference type="NCBIfam" id="NF045579">
    <property type="entry name" value="rhamnoside_JR"/>
    <property type="match status" value="1"/>
</dbReference>
<accession>A0A7X1B5Y7</accession>
<protein>
    <recommendedName>
        <fullName evidence="4">Alpha-L-rhamnosidase</fullName>
    </recommendedName>
</protein>
<keyword evidence="1" id="KW-0732">Signal</keyword>
<dbReference type="Pfam" id="PF17132">
    <property type="entry name" value="Glyco_hydro_106"/>
    <property type="match status" value="2"/>
</dbReference>
<evidence type="ECO:0000313" key="2">
    <source>
        <dbReference type="EMBL" id="MBC2605010.1"/>
    </source>
</evidence>
<dbReference type="Gene3D" id="2.60.120.260">
    <property type="entry name" value="Galactose-binding domain-like"/>
    <property type="match status" value="1"/>
</dbReference>
<proteinExistence type="predicted"/>
<dbReference type="InterPro" id="IPR053161">
    <property type="entry name" value="Ulvan_degrading_GH"/>
</dbReference>